<feature type="transmembrane region" description="Helical" evidence="11">
    <location>
        <begin position="612"/>
        <end position="637"/>
    </location>
</feature>
<keyword evidence="4" id="KW-0813">Transport</keyword>
<evidence type="ECO:0000313" key="12">
    <source>
        <dbReference type="EMBL" id="KAB5537928.1"/>
    </source>
</evidence>
<evidence type="ECO:0000256" key="7">
    <source>
        <dbReference type="ARBA" id="ARBA00022847"/>
    </source>
</evidence>
<dbReference type="PANTHER" id="PTHR19432:SF35">
    <property type="entry name" value="SOLUTE CARRIER FAMILY 45 MEMBER 3 ISOFORM X1"/>
    <property type="match status" value="1"/>
</dbReference>
<proteinExistence type="inferred from homology"/>
<dbReference type="EMBL" id="VDCV01000010">
    <property type="protein sequence ID" value="KAB5537928.1"/>
    <property type="molecule type" value="Genomic_DNA"/>
</dbReference>
<dbReference type="Proteomes" id="UP000326939">
    <property type="component" value="Chromosome 10"/>
</dbReference>
<feature type="transmembrane region" description="Helical" evidence="11">
    <location>
        <begin position="681"/>
        <end position="700"/>
    </location>
</feature>
<organism evidence="12 13">
    <name type="scientific">Salix brachista</name>
    <dbReference type="NCBI Taxonomy" id="2182728"/>
    <lineage>
        <taxon>Eukaryota</taxon>
        <taxon>Viridiplantae</taxon>
        <taxon>Streptophyta</taxon>
        <taxon>Embryophyta</taxon>
        <taxon>Tracheophyta</taxon>
        <taxon>Spermatophyta</taxon>
        <taxon>Magnoliopsida</taxon>
        <taxon>eudicotyledons</taxon>
        <taxon>Gunneridae</taxon>
        <taxon>Pentapetalae</taxon>
        <taxon>rosids</taxon>
        <taxon>fabids</taxon>
        <taxon>Malpighiales</taxon>
        <taxon>Salicaceae</taxon>
        <taxon>Saliceae</taxon>
        <taxon>Salix</taxon>
    </lineage>
</organism>
<gene>
    <name evidence="12" type="ORF">DKX38_015461</name>
</gene>
<comment type="caution">
    <text evidence="12">The sequence shown here is derived from an EMBL/GenBank/DDBJ whole genome shotgun (WGS) entry which is preliminary data.</text>
</comment>
<dbReference type="Gene3D" id="1.20.1250.20">
    <property type="entry name" value="MFS general substrate transporter like domains"/>
    <property type="match status" value="1"/>
</dbReference>
<keyword evidence="5" id="KW-0762">Sugar transport</keyword>
<feature type="transmembrane region" description="Helical" evidence="11">
    <location>
        <begin position="153"/>
        <end position="173"/>
    </location>
</feature>
<feature type="compositionally biased region" description="Polar residues" evidence="10">
    <location>
        <begin position="439"/>
        <end position="455"/>
    </location>
</feature>
<comment type="subcellular location">
    <subcellularLocation>
        <location evidence="1">Membrane</location>
        <topology evidence="1">Multi-pass membrane protein</topology>
    </subcellularLocation>
</comment>
<evidence type="ECO:0000256" key="11">
    <source>
        <dbReference type="SAM" id="Phobius"/>
    </source>
</evidence>
<keyword evidence="9 11" id="KW-0472">Membrane</keyword>
<feature type="transmembrane region" description="Helical" evidence="11">
    <location>
        <begin position="570"/>
        <end position="592"/>
    </location>
</feature>
<evidence type="ECO:0000256" key="9">
    <source>
        <dbReference type="ARBA" id="ARBA00023136"/>
    </source>
</evidence>
<feature type="transmembrane region" description="Helical" evidence="11">
    <location>
        <begin position="491"/>
        <end position="509"/>
    </location>
</feature>
<sequence>MESAPIRVPYRKLEKEIEVEMVSLEVESSPSPPPRIQSPLNPNSNGDFRSQTTKHQISFTNLVLSCTVAAGVQFGWALQLSLLTPYIQATPSSRLATAAFLYLPRGRADLIPVVFMAFQEKYHTYTVFTDDVVQPCVGIWSDKCSSKFGRRRPFILAGSLMISLAVIIIGFSADIGYVLGDTEEHCSKFKGTRMRAAFVFVIGFWMLDLANNTVQGPARALLADLSGPDQHNISNAVFCSWMAVGNILGFSAGASGSWNRWFPFLMNRACCEACGNLKAAFLVAVKGKRYTFILLGKGWVNSIVCNFLDLCKRNGLPRQSQAKALRLSVGNLAGKLLMKFHSCISLSLPSTPSTDGINDPRNNPQCLIPWLQILNLVTEVKMVFLTFCTLVTLYFADEIPLNVIESRHLSDSAPLLNDPLQNSLELSKSEFHAPGLDNLSGNSTNNDSELSLNSNHANSAGGQNEAFNDGPGAVLVNLLTSLRHLPPGMHSVLLVMALTWLSWFPFFLFDTDWMGREVYHGDPKGTSNEVMLYDQGVREGAFGLLLNSVVLGISSFLIEPMCQKLGSRLVWAMSNFIVFVCMAGTAVISLISVGEYSEGIEHVIGGNAPIRIASLIVFALLGFPLAITYSVPFSVTAELTADSGGGQGLAIGVLNLAIVIPQMIISIGAGPWDALFGGGNIPAFVLASVCALAAGVYAALKLPNLSSSSFSGFHFG</sequence>
<dbReference type="GO" id="GO:0016020">
    <property type="term" value="C:membrane"/>
    <property type="evidence" value="ECO:0007669"/>
    <property type="project" value="UniProtKB-SubCell"/>
</dbReference>
<evidence type="ECO:0000313" key="13">
    <source>
        <dbReference type="Proteomes" id="UP000326939"/>
    </source>
</evidence>
<dbReference type="FunFam" id="1.20.1250.20:FF:000366">
    <property type="entry name" value="Sucrose transport protein SUT5"/>
    <property type="match status" value="1"/>
</dbReference>
<evidence type="ECO:0000256" key="3">
    <source>
        <dbReference type="ARBA" id="ARBA00007134"/>
    </source>
</evidence>
<feature type="transmembrane region" description="Helical" evidence="11">
    <location>
        <begin position="649"/>
        <end position="669"/>
    </location>
</feature>
<keyword evidence="6 11" id="KW-0812">Transmembrane</keyword>
<comment type="similarity">
    <text evidence="3">Belongs to the glycoside-pentoside-hexuronide (GPH) cation symporter transporter (TC 2.A.2.4) family.</text>
</comment>
<feature type="region of interest" description="Disordered" evidence="10">
    <location>
        <begin position="435"/>
        <end position="455"/>
    </location>
</feature>
<protein>
    <submittedName>
        <fullName evidence="12">Uncharacterized protein</fullName>
    </submittedName>
</protein>
<name>A0A5N5L5Y2_9ROSI</name>
<dbReference type="GO" id="GO:0008506">
    <property type="term" value="F:sucrose:proton symporter activity"/>
    <property type="evidence" value="ECO:0007669"/>
    <property type="project" value="TreeGrafter"/>
</dbReference>
<keyword evidence="13" id="KW-1185">Reference proteome</keyword>
<dbReference type="PANTHER" id="PTHR19432">
    <property type="entry name" value="SUGAR TRANSPORTER"/>
    <property type="match status" value="1"/>
</dbReference>
<keyword evidence="8 11" id="KW-1133">Transmembrane helix</keyword>
<evidence type="ECO:0000256" key="8">
    <source>
        <dbReference type="ARBA" id="ARBA00022989"/>
    </source>
</evidence>
<evidence type="ECO:0000256" key="10">
    <source>
        <dbReference type="SAM" id="MobiDB-lite"/>
    </source>
</evidence>
<evidence type="ECO:0000256" key="6">
    <source>
        <dbReference type="ARBA" id="ARBA00022692"/>
    </source>
</evidence>
<evidence type="ECO:0000256" key="4">
    <source>
        <dbReference type="ARBA" id="ARBA00022448"/>
    </source>
</evidence>
<dbReference type="AlphaFoldDB" id="A0A5N5L5Y2"/>
<reference evidence="13" key="1">
    <citation type="journal article" date="2019" name="Gigascience">
        <title>De novo genome assembly of the endangered Acer yangbiense, a plant species with extremely small populations endemic to Yunnan Province, China.</title>
        <authorList>
            <person name="Yang J."/>
            <person name="Wariss H.M."/>
            <person name="Tao L."/>
            <person name="Zhang R."/>
            <person name="Yun Q."/>
            <person name="Hollingsworth P."/>
            <person name="Dao Z."/>
            <person name="Luo G."/>
            <person name="Guo H."/>
            <person name="Ma Y."/>
            <person name="Sun W."/>
        </authorList>
    </citation>
    <scope>NUCLEOTIDE SEQUENCE [LARGE SCALE GENOMIC DNA]</scope>
    <source>
        <strain evidence="13">cv. br00</strain>
    </source>
</reference>
<dbReference type="CDD" id="cd17313">
    <property type="entry name" value="MFS_SLC45_SUC"/>
    <property type="match status" value="1"/>
</dbReference>
<feature type="transmembrane region" description="Helical" evidence="11">
    <location>
        <begin position="193"/>
        <end position="210"/>
    </location>
</feature>
<feature type="transmembrane region" description="Helical" evidence="11">
    <location>
        <begin position="540"/>
        <end position="558"/>
    </location>
</feature>
<feature type="region of interest" description="Disordered" evidence="10">
    <location>
        <begin position="25"/>
        <end position="49"/>
    </location>
</feature>
<comment type="pathway">
    <text evidence="2">Glycan biosynthesis; sucrose metabolism.</text>
</comment>
<dbReference type="InterPro" id="IPR036259">
    <property type="entry name" value="MFS_trans_sf"/>
</dbReference>
<keyword evidence="7" id="KW-0769">Symport</keyword>
<evidence type="ECO:0000256" key="2">
    <source>
        <dbReference type="ARBA" id="ARBA00004914"/>
    </source>
</evidence>
<dbReference type="SUPFAM" id="SSF103473">
    <property type="entry name" value="MFS general substrate transporter"/>
    <property type="match status" value="1"/>
</dbReference>
<evidence type="ECO:0000256" key="1">
    <source>
        <dbReference type="ARBA" id="ARBA00004141"/>
    </source>
</evidence>
<evidence type="ECO:0000256" key="5">
    <source>
        <dbReference type="ARBA" id="ARBA00022597"/>
    </source>
</evidence>
<accession>A0A5N5L5Y2</accession>